<dbReference type="SUPFAM" id="SSF55486">
    <property type="entry name" value="Metalloproteases ('zincins'), catalytic domain"/>
    <property type="match status" value="1"/>
</dbReference>
<comment type="cofactor">
    <cofactor evidence="2">
        <name>Zn(2+)</name>
        <dbReference type="ChEBI" id="CHEBI:29105"/>
    </cofactor>
    <text evidence="2">Binds 1 zinc ion per subunit.</text>
</comment>
<evidence type="ECO:0000313" key="4">
    <source>
        <dbReference type="EMBL" id="PWR19846.1"/>
    </source>
</evidence>
<name>A0A317E145_9PROT</name>
<dbReference type="GO" id="GO:0004181">
    <property type="term" value="F:metallocarboxypeptidase activity"/>
    <property type="evidence" value="ECO:0007669"/>
    <property type="project" value="UniProtKB-UniRule"/>
</dbReference>
<comment type="caution">
    <text evidence="4">The sequence shown here is derived from an EMBL/GenBank/DDBJ whole genome shotgun (WGS) entry which is preliminary data.</text>
</comment>
<dbReference type="GO" id="GO:0046872">
    <property type="term" value="F:metal ion binding"/>
    <property type="evidence" value="ECO:0007669"/>
    <property type="project" value="UniProtKB-KW"/>
</dbReference>
<accession>A0A317E145</accession>
<dbReference type="OrthoDB" id="9772308at2"/>
<dbReference type="PROSITE" id="PS52034">
    <property type="entry name" value="PEPTIDASE_M32"/>
    <property type="match status" value="1"/>
</dbReference>
<dbReference type="AlphaFoldDB" id="A0A317E145"/>
<evidence type="ECO:0000313" key="5">
    <source>
        <dbReference type="Proteomes" id="UP000246077"/>
    </source>
</evidence>
<comment type="similarity">
    <text evidence="1">Belongs to the peptidase M32 family.</text>
</comment>
<protein>
    <recommendedName>
        <fullName evidence="1">Metal-dependent carboxypeptidase</fullName>
        <ecNumber evidence="1">3.4.17.19</ecNumber>
    </recommendedName>
</protein>
<feature type="binding site" evidence="2">
    <location>
        <position position="269"/>
    </location>
    <ligand>
        <name>Zn(2+)</name>
        <dbReference type="ChEBI" id="CHEBI:29105"/>
        <note>catalytic</note>
    </ligand>
</feature>
<comment type="catalytic activity">
    <reaction evidence="1">
        <text>Release of a C-terminal amino acid with broad specificity, except for -Pro.</text>
        <dbReference type="EC" id="3.4.17.19"/>
    </reaction>
</comment>
<keyword evidence="5" id="KW-1185">Reference proteome</keyword>
<keyword evidence="1" id="KW-0645">Protease</keyword>
<dbReference type="PANTHER" id="PTHR34217:SF1">
    <property type="entry name" value="CARBOXYPEPTIDASE 1"/>
    <property type="match status" value="1"/>
</dbReference>
<dbReference type="PIRSF" id="PIRSF006615">
    <property type="entry name" value="Zn_crbxpep_Taq"/>
    <property type="match status" value="1"/>
</dbReference>
<organism evidence="4 5">
    <name type="scientific">Zavarzinia compransoris</name>
    <dbReference type="NCBI Taxonomy" id="1264899"/>
    <lineage>
        <taxon>Bacteria</taxon>
        <taxon>Pseudomonadati</taxon>
        <taxon>Pseudomonadota</taxon>
        <taxon>Alphaproteobacteria</taxon>
        <taxon>Rhodospirillales</taxon>
        <taxon>Zavarziniaceae</taxon>
        <taxon>Zavarzinia</taxon>
    </lineage>
</organism>
<dbReference type="PRINTS" id="PR00998">
    <property type="entry name" value="CRBOXYPTASET"/>
</dbReference>
<feature type="binding site" evidence="2">
    <location>
        <position position="295"/>
    </location>
    <ligand>
        <name>Zn(2+)</name>
        <dbReference type="ChEBI" id="CHEBI:29105"/>
        <note>catalytic</note>
    </ligand>
</feature>
<keyword evidence="1 2" id="KW-0479">Metal-binding</keyword>
<dbReference type="InterPro" id="IPR001333">
    <property type="entry name" value="Peptidase_M32_Taq"/>
</dbReference>
<keyword evidence="1" id="KW-0482">Metalloprotease</keyword>
<keyword evidence="1 4" id="KW-0121">Carboxypeptidase</keyword>
<dbReference type="EC" id="3.4.17.19" evidence="1"/>
<dbReference type="Pfam" id="PF02074">
    <property type="entry name" value="Peptidase_M32"/>
    <property type="match status" value="1"/>
</dbReference>
<keyword evidence="2" id="KW-0862">Zinc</keyword>
<dbReference type="Proteomes" id="UP000246077">
    <property type="component" value="Unassembled WGS sequence"/>
</dbReference>
<evidence type="ECO:0000256" key="1">
    <source>
        <dbReference type="PIRNR" id="PIRNR006615"/>
    </source>
</evidence>
<dbReference type="Gene3D" id="1.10.1370.30">
    <property type="match status" value="1"/>
</dbReference>
<sequence>MTANSAYSRLEDRFRRLSAVQGALSVLHWDSAAVMPAGGAEVRGEQIAALSLIAHEQITAPEIADLIEAAATEPLEPWPAANLSEIRRNWRHATAVPADLVEAIARQSHETELTWRSARAANDFASLAPRLQSLLDLVRQVAAAKAEAFGLSPYDALLDEYEAGGRSARIDQLFDELGAFLPDLRARVIERQNALPPALPVEGPFPVEAQRALAERILDVLQFDRAHGRLDVSHHPFTGGVPDDVRITTRYAEADFTRSLMGVIHETGHAQYERGLPKPWRGQPVGNARGMVLHESQSLLFEMQACRTPEFIAFLAPLVRSAFDRRGPAYEAANLQRVYHRVSPGLIRVDADEVCYPSHVILRYRLERAMIAGDLKVADLPGAWNEGMAALLGITPPSDADGCMQDIHWPGGSFGYFPTYTLGAMAAAQLFAAATAADGAILPGIAQGDFKPLLAWLRPHVHEKGSSQTTDEVLIGATGLPLGTAAFKAHLERRYLNG</sequence>
<dbReference type="PANTHER" id="PTHR34217">
    <property type="entry name" value="METAL-DEPENDENT CARBOXYPEPTIDASE"/>
    <property type="match status" value="1"/>
</dbReference>
<dbReference type="CDD" id="cd06460">
    <property type="entry name" value="M32_Taq"/>
    <property type="match status" value="1"/>
</dbReference>
<dbReference type="RefSeq" id="WP_109922021.1">
    <property type="nucleotide sequence ID" value="NZ_QGLF01000004.1"/>
</dbReference>
<feature type="binding site" evidence="2">
    <location>
        <position position="265"/>
    </location>
    <ligand>
        <name>Zn(2+)</name>
        <dbReference type="ChEBI" id="CHEBI:29105"/>
        <note>catalytic</note>
    </ligand>
</feature>
<comment type="function">
    <text evidence="1">Broad specificity carboxypetidase that releases amino acids sequentially from the C-terminus, including neutral, aromatic, polar and basic residues.</text>
</comment>
<keyword evidence="1" id="KW-0378">Hydrolase</keyword>
<dbReference type="EMBL" id="QGLF01000004">
    <property type="protein sequence ID" value="PWR19846.1"/>
    <property type="molecule type" value="Genomic_DNA"/>
</dbReference>
<proteinExistence type="inferred from homology"/>
<evidence type="ECO:0000256" key="2">
    <source>
        <dbReference type="PIRSR" id="PIRSR006615-1"/>
    </source>
</evidence>
<reference evidence="5" key="1">
    <citation type="submission" date="2018-05" db="EMBL/GenBank/DDBJ databases">
        <title>Zavarzinia sp. HR-AS.</title>
        <authorList>
            <person name="Lee Y."/>
            <person name="Jeon C.O."/>
        </authorList>
    </citation>
    <scope>NUCLEOTIDE SEQUENCE [LARGE SCALE GENOMIC DNA]</scope>
    <source>
        <strain evidence="5">DSM 1231</strain>
    </source>
</reference>
<evidence type="ECO:0000256" key="3">
    <source>
        <dbReference type="PIRSR" id="PIRSR006615-2"/>
    </source>
</evidence>
<gene>
    <name evidence="4" type="ORF">DKG75_15430</name>
</gene>
<feature type="active site" description="Proton donor/acceptor" evidence="3">
    <location>
        <position position="266"/>
    </location>
</feature>
<dbReference type="GO" id="GO:0006508">
    <property type="term" value="P:proteolysis"/>
    <property type="evidence" value="ECO:0007669"/>
    <property type="project" value="UniProtKB-UniRule"/>
</dbReference>